<dbReference type="Proteomes" id="UP000654604">
    <property type="component" value="Unassembled WGS sequence"/>
</dbReference>
<protein>
    <submittedName>
        <fullName evidence="1">Uncharacterized protein</fullName>
    </submittedName>
</protein>
<accession>A0ABR9V4E0</accession>
<dbReference type="EMBL" id="JADEWC010000016">
    <property type="protein sequence ID" value="MBE9222755.1"/>
    <property type="molecule type" value="Genomic_DNA"/>
</dbReference>
<dbReference type="RefSeq" id="WP_193800906.1">
    <property type="nucleotide sequence ID" value="NZ_JADEWC010000016.1"/>
</dbReference>
<evidence type="ECO:0000313" key="2">
    <source>
        <dbReference type="Proteomes" id="UP000654604"/>
    </source>
</evidence>
<comment type="caution">
    <text evidence="1">The sequence shown here is derived from an EMBL/GenBank/DDBJ whole genome shotgun (WGS) entry which is preliminary data.</text>
</comment>
<keyword evidence="2" id="KW-1185">Reference proteome</keyword>
<proteinExistence type="predicted"/>
<name>A0ABR9V4E0_9CHRO</name>
<gene>
    <name evidence="1" type="ORF">IQ215_08605</name>
</gene>
<evidence type="ECO:0000313" key="1">
    <source>
        <dbReference type="EMBL" id="MBE9222755.1"/>
    </source>
</evidence>
<reference evidence="1 2" key="1">
    <citation type="submission" date="2020-10" db="EMBL/GenBank/DDBJ databases">
        <authorList>
            <person name="Castelo-Branco R."/>
            <person name="Eusebio N."/>
            <person name="Adriana R."/>
            <person name="Vieira A."/>
            <person name="Brugerolle De Fraissinette N."/>
            <person name="Rezende De Castro R."/>
            <person name="Schneider M.P."/>
            <person name="Vasconcelos V."/>
            <person name="Leao P.N."/>
        </authorList>
    </citation>
    <scope>NUCLEOTIDE SEQUENCE [LARGE SCALE GENOMIC DNA]</scope>
    <source>
        <strain evidence="1 2">LEGE 03274</strain>
    </source>
</reference>
<organism evidence="1 2">
    <name type="scientific">Cyanobacterium stanieri LEGE 03274</name>
    <dbReference type="NCBI Taxonomy" id="1828756"/>
    <lineage>
        <taxon>Bacteria</taxon>
        <taxon>Bacillati</taxon>
        <taxon>Cyanobacteriota</taxon>
        <taxon>Cyanophyceae</taxon>
        <taxon>Oscillatoriophycideae</taxon>
        <taxon>Chroococcales</taxon>
        <taxon>Geminocystaceae</taxon>
        <taxon>Cyanobacterium</taxon>
    </lineage>
</organism>
<sequence>MESYLQDNILYINKKDLPEYKKNASIVRNNYFWALKSISGYSPVSADWEFEEEVWFALSRMLLFFTNSGYLGYSETILEFSEDTIIPDVLRQVSSKL</sequence>